<evidence type="ECO:0000256" key="2">
    <source>
        <dbReference type="SAM" id="SignalP"/>
    </source>
</evidence>
<dbReference type="PIRSF" id="PIRSF017082">
    <property type="entry name" value="YflP"/>
    <property type="match status" value="1"/>
</dbReference>
<proteinExistence type="inferred from homology"/>
<comment type="similarity">
    <text evidence="1">Belongs to the UPF0065 (bug) family.</text>
</comment>
<keyword evidence="2" id="KW-0732">Signal</keyword>
<reference evidence="3 4" key="1">
    <citation type="submission" date="2021-01" db="EMBL/GenBank/DDBJ databases">
        <title>Belnapia mucosa sp. nov. and Belnapia arida sp. nov., isolated from the Tabernas Desert (Almeria, Spain).</title>
        <authorList>
            <person name="Molina-Menor E."/>
            <person name="Vidal-Verdu A."/>
            <person name="Calonge A."/>
            <person name="Satari L."/>
            <person name="Pereto Magraner J."/>
            <person name="Porcar Miralles M."/>
        </authorList>
    </citation>
    <scope>NUCLEOTIDE SEQUENCE [LARGE SCALE GENOMIC DNA]</scope>
    <source>
        <strain evidence="3 4">T6</strain>
    </source>
</reference>
<dbReference type="InterPro" id="IPR005064">
    <property type="entry name" value="BUG"/>
</dbReference>
<protein>
    <submittedName>
        <fullName evidence="3">Tripartite tricarboxylate transporter substrate binding protein</fullName>
    </submittedName>
</protein>
<dbReference type="CDD" id="cd07012">
    <property type="entry name" value="PBP2_Bug_TTT"/>
    <property type="match status" value="1"/>
</dbReference>
<feature type="signal peptide" evidence="2">
    <location>
        <begin position="1"/>
        <end position="20"/>
    </location>
</feature>
<dbReference type="InterPro" id="IPR042100">
    <property type="entry name" value="Bug_dom1"/>
</dbReference>
<accession>A0ABS1VE17</accession>
<dbReference type="RefSeq" id="WP_202828710.1">
    <property type="nucleotide sequence ID" value="NZ_JAEUXJ010000023.1"/>
</dbReference>
<dbReference type="SUPFAM" id="SSF53850">
    <property type="entry name" value="Periplasmic binding protein-like II"/>
    <property type="match status" value="1"/>
</dbReference>
<evidence type="ECO:0000313" key="4">
    <source>
        <dbReference type="Proteomes" id="UP000606490"/>
    </source>
</evidence>
<dbReference type="Gene3D" id="3.40.190.10">
    <property type="entry name" value="Periplasmic binding protein-like II"/>
    <property type="match status" value="1"/>
</dbReference>
<name>A0ABS1VE17_9PROT</name>
<dbReference type="Gene3D" id="3.40.190.150">
    <property type="entry name" value="Bordetella uptake gene, domain 1"/>
    <property type="match status" value="1"/>
</dbReference>
<dbReference type="PANTHER" id="PTHR42928">
    <property type="entry name" value="TRICARBOXYLATE-BINDING PROTEIN"/>
    <property type="match status" value="1"/>
</dbReference>
<dbReference type="Proteomes" id="UP000606490">
    <property type="component" value="Unassembled WGS sequence"/>
</dbReference>
<organism evidence="3 4">
    <name type="scientific">Belnapia mucosa</name>
    <dbReference type="NCBI Taxonomy" id="2804532"/>
    <lineage>
        <taxon>Bacteria</taxon>
        <taxon>Pseudomonadati</taxon>
        <taxon>Pseudomonadota</taxon>
        <taxon>Alphaproteobacteria</taxon>
        <taxon>Acetobacterales</taxon>
        <taxon>Roseomonadaceae</taxon>
        <taxon>Belnapia</taxon>
    </lineage>
</organism>
<dbReference type="EMBL" id="JAEUXJ010000023">
    <property type="protein sequence ID" value="MBL6458974.1"/>
    <property type="molecule type" value="Genomic_DNA"/>
</dbReference>
<keyword evidence="4" id="KW-1185">Reference proteome</keyword>
<dbReference type="PANTHER" id="PTHR42928:SF5">
    <property type="entry name" value="BLR1237 PROTEIN"/>
    <property type="match status" value="1"/>
</dbReference>
<feature type="chain" id="PRO_5045761861" evidence="2">
    <location>
        <begin position="21"/>
        <end position="316"/>
    </location>
</feature>
<sequence length="316" mass="32854">MTRRAALALSALAAPTLAQAAWPQRPVRIVVPFAPGASNDLIARAAANGLQPLLGQPMPVENRPGAGGAIGAASVAAAPPDGYTLMIATTSIAMAAAVQPTPYNPARDFTAVRQLAEAPIGVVVAGDSLFHSLGALVEAARAKPGKIRYGSAGPGTVNHLAGALFALRAGLQLEHVPYRGMSPAILDMLGGRIEMGFPSLPSVAGQLRSGEVRLLAVLAPVRQSDMPEVPAAREQGVDMELLFWWGILGPKGLPGAVVQQLDQALETVLGTPEMLRFLAHEGATPSRINPDEFQHLLIAETARWAEIVRLAGITVG</sequence>
<evidence type="ECO:0000256" key="1">
    <source>
        <dbReference type="ARBA" id="ARBA00006987"/>
    </source>
</evidence>
<gene>
    <name evidence="3" type="ORF">JMJ55_26955</name>
</gene>
<evidence type="ECO:0000313" key="3">
    <source>
        <dbReference type="EMBL" id="MBL6458974.1"/>
    </source>
</evidence>
<comment type="caution">
    <text evidence="3">The sequence shown here is derived from an EMBL/GenBank/DDBJ whole genome shotgun (WGS) entry which is preliminary data.</text>
</comment>
<dbReference type="Pfam" id="PF03401">
    <property type="entry name" value="TctC"/>
    <property type="match status" value="1"/>
</dbReference>